<dbReference type="NCBIfam" id="TIGR03558">
    <property type="entry name" value="oxido_grp_1"/>
    <property type="match status" value="1"/>
</dbReference>
<dbReference type="RefSeq" id="WP_283075428.1">
    <property type="nucleotide sequence ID" value="NZ_CP121671.1"/>
</dbReference>
<dbReference type="EC" id="1.-.-.-" evidence="3"/>
<dbReference type="EMBL" id="CP121671">
    <property type="protein sequence ID" value="WFT73417.1"/>
    <property type="molecule type" value="Genomic_DNA"/>
</dbReference>
<evidence type="ECO:0000313" key="4">
    <source>
        <dbReference type="Proteomes" id="UP001221597"/>
    </source>
</evidence>
<evidence type="ECO:0000313" key="3">
    <source>
        <dbReference type="EMBL" id="WFT73417.1"/>
    </source>
</evidence>
<sequence>MKLSILDQSPVSSGTTAEQALKESMKLAKIGEVLGFERYWIAEHHDIAGFSCPAPEVMLGYIGANTESIRIGSGAVLLPHYKPYRIAETYNMLATLFPERIDIGIGRAPGGSAEATMALSDNFLEQVRRMPESVDELLHFLNHDFPSDHLFSKVSASPRPAVLPEVWMLGTSEKSALLAAGKGTAYAFGHFMSNNNDPEIIQTYKHNFRQSGMLQQPHCILAVTVMCSETSERAEEIARSSLLWGIQRSKGEEGKGVPSVEEAKRYSFSIEEQKKLEKMKKKMVIGNPKTVKQNLIDLQRLYLADEIMIITITYDYGERIQSYKLIAEEILSN</sequence>
<dbReference type="Proteomes" id="UP001221597">
    <property type="component" value="Chromosome"/>
</dbReference>
<dbReference type="SUPFAM" id="SSF51679">
    <property type="entry name" value="Bacterial luciferase-like"/>
    <property type="match status" value="1"/>
</dbReference>
<name>A0ABY8IUG0_9BACI</name>
<comment type="similarity">
    <text evidence="1">To bacterial alkanal monooxygenase alpha and beta chains.</text>
</comment>
<dbReference type="PANTHER" id="PTHR30137">
    <property type="entry name" value="LUCIFERASE-LIKE MONOOXYGENASE"/>
    <property type="match status" value="1"/>
</dbReference>
<dbReference type="InterPro" id="IPR050766">
    <property type="entry name" value="Bact_Lucif_Oxidored"/>
</dbReference>
<accession>A0ABY8IUG0</accession>
<dbReference type="Gene3D" id="3.20.20.30">
    <property type="entry name" value="Luciferase-like domain"/>
    <property type="match status" value="1"/>
</dbReference>
<reference evidence="3 4" key="1">
    <citation type="submission" date="2023-04" db="EMBL/GenBank/DDBJ databases">
        <title>Genome sequence of Halobacillus naozhouensis KACC 21980.</title>
        <authorList>
            <person name="Kim S."/>
            <person name="Heo J."/>
            <person name="Kwon S.-W."/>
        </authorList>
    </citation>
    <scope>NUCLEOTIDE SEQUENCE [LARGE SCALE GENOMIC DNA]</scope>
    <source>
        <strain evidence="3 4">KCTC 13234</strain>
    </source>
</reference>
<keyword evidence="3" id="KW-0560">Oxidoreductase</keyword>
<dbReference type="InterPro" id="IPR036661">
    <property type="entry name" value="Luciferase-like_sf"/>
</dbReference>
<dbReference type="GO" id="GO:0016491">
    <property type="term" value="F:oxidoreductase activity"/>
    <property type="evidence" value="ECO:0007669"/>
    <property type="project" value="UniProtKB-KW"/>
</dbReference>
<dbReference type="InterPro" id="IPR011251">
    <property type="entry name" value="Luciferase-like_dom"/>
</dbReference>
<evidence type="ECO:0000256" key="1">
    <source>
        <dbReference type="ARBA" id="ARBA00007789"/>
    </source>
</evidence>
<gene>
    <name evidence="3" type="ORF">P9989_13570</name>
</gene>
<proteinExistence type="predicted"/>
<dbReference type="PANTHER" id="PTHR30137:SF19">
    <property type="entry name" value="LUCIFERASE-LIKE MONOOXYGENASE"/>
    <property type="match status" value="1"/>
</dbReference>
<feature type="domain" description="Luciferase-like" evidence="2">
    <location>
        <begin position="1"/>
        <end position="302"/>
    </location>
</feature>
<keyword evidence="4" id="KW-1185">Reference proteome</keyword>
<evidence type="ECO:0000259" key="2">
    <source>
        <dbReference type="Pfam" id="PF00296"/>
    </source>
</evidence>
<dbReference type="Pfam" id="PF00296">
    <property type="entry name" value="Bac_luciferase"/>
    <property type="match status" value="1"/>
</dbReference>
<protein>
    <submittedName>
        <fullName evidence="3">LLM class flavin-dependent oxidoreductase</fullName>
        <ecNumber evidence="3">1.-.-.-</ecNumber>
    </submittedName>
</protein>
<dbReference type="InterPro" id="IPR019949">
    <property type="entry name" value="CmoO-like"/>
</dbReference>
<organism evidence="3 4">
    <name type="scientific">Halobacillus naozhouensis</name>
    <dbReference type="NCBI Taxonomy" id="554880"/>
    <lineage>
        <taxon>Bacteria</taxon>
        <taxon>Bacillati</taxon>
        <taxon>Bacillota</taxon>
        <taxon>Bacilli</taxon>
        <taxon>Bacillales</taxon>
        <taxon>Bacillaceae</taxon>
        <taxon>Halobacillus</taxon>
    </lineage>
</organism>